<evidence type="ECO:0000256" key="2">
    <source>
        <dbReference type="ARBA" id="ARBA00008300"/>
    </source>
</evidence>
<dbReference type="InterPro" id="IPR019363">
    <property type="entry name" value="LDAH"/>
</dbReference>
<proteinExistence type="inferred from homology"/>
<evidence type="ECO:0000313" key="6">
    <source>
        <dbReference type="Proteomes" id="UP001590951"/>
    </source>
</evidence>
<comment type="caution">
    <text evidence="5">The sequence shown here is derived from an EMBL/GenBank/DDBJ whole genome shotgun (WGS) entry which is preliminary data.</text>
</comment>
<sequence length="389" mass="43835">MYVYAEHLVWYFSEVKESIGILTKPLAPPLMSTAPLLGDLSVERPDKICYEPSAEPDLEAQEYLIYFITGNPGLISYYKPFLSGLHSLLATCSSTVSARFHICGHSLKGFEFSKDDENAKLPKHPLSLAEQIDFQEDLLYRHIKSHRERTGNTPKVILMGHSVGAYILLELIGNHRDKIDEGEEDFDLIGGILLFPTITHIAKSPLGMVASKVLNIPYLPVIMGALAKFLSSLLPASLFHKLVKLVTKFPEYAAQSTTAFIKSPMGVRQALHLAKDEMATITEDKWDTEIWGAATAEGTNNRDTINSNLTMYWGQKDKWVADHTRDALIKARGRKTYGSEIEPWKPVMLRDEEGMPHDFCTTYLNSNKVAEKVKDWVDEIIQNHKREIS</sequence>
<accession>A0ABR4AX75</accession>
<organism evidence="5 6">
    <name type="scientific">Lepraria finkii</name>
    <dbReference type="NCBI Taxonomy" id="1340010"/>
    <lineage>
        <taxon>Eukaryota</taxon>
        <taxon>Fungi</taxon>
        <taxon>Dikarya</taxon>
        <taxon>Ascomycota</taxon>
        <taxon>Pezizomycotina</taxon>
        <taxon>Lecanoromycetes</taxon>
        <taxon>OSLEUM clade</taxon>
        <taxon>Lecanoromycetidae</taxon>
        <taxon>Lecanorales</taxon>
        <taxon>Lecanorineae</taxon>
        <taxon>Stereocaulaceae</taxon>
        <taxon>Lepraria</taxon>
    </lineage>
</organism>
<dbReference type="PANTHER" id="PTHR13390">
    <property type="entry name" value="LIPASE"/>
    <property type="match status" value="1"/>
</dbReference>
<evidence type="ECO:0000313" key="5">
    <source>
        <dbReference type="EMBL" id="KAL2050255.1"/>
    </source>
</evidence>
<keyword evidence="6" id="KW-1185">Reference proteome</keyword>
<dbReference type="Gene3D" id="3.40.50.1820">
    <property type="entry name" value="alpha/beta hydrolase"/>
    <property type="match status" value="1"/>
</dbReference>
<comment type="subcellular location">
    <subcellularLocation>
        <location evidence="1">Lipid droplet</location>
    </subcellularLocation>
</comment>
<dbReference type="Proteomes" id="UP001590951">
    <property type="component" value="Unassembled WGS sequence"/>
</dbReference>
<dbReference type="Pfam" id="PF10230">
    <property type="entry name" value="LIDHydrolase"/>
    <property type="match status" value="1"/>
</dbReference>
<dbReference type="InterPro" id="IPR029058">
    <property type="entry name" value="AB_hydrolase_fold"/>
</dbReference>
<dbReference type="PANTHER" id="PTHR13390:SF0">
    <property type="entry name" value="LIPID DROPLET-ASSOCIATED HYDROLASE"/>
    <property type="match status" value="1"/>
</dbReference>
<evidence type="ECO:0000256" key="1">
    <source>
        <dbReference type="ARBA" id="ARBA00004502"/>
    </source>
</evidence>
<name>A0ABR4AX75_9LECA</name>
<dbReference type="SUPFAM" id="SSF53474">
    <property type="entry name" value="alpha/beta-Hydrolases"/>
    <property type="match status" value="1"/>
</dbReference>
<evidence type="ECO:0000256" key="4">
    <source>
        <dbReference type="ARBA" id="ARBA00022801"/>
    </source>
</evidence>
<keyword evidence="4" id="KW-0378">Hydrolase</keyword>
<keyword evidence="3" id="KW-0551">Lipid droplet</keyword>
<comment type="similarity">
    <text evidence="2">Belongs to the AB hydrolase superfamily. LDAH family.</text>
</comment>
<reference evidence="5 6" key="1">
    <citation type="submission" date="2024-09" db="EMBL/GenBank/DDBJ databases">
        <title>Rethinking Asexuality: The Enigmatic Case of Functional Sexual Genes in Lepraria (Stereocaulaceae).</title>
        <authorList>
            <person name="Doellman M."/>
            <person name="Sun Y."/>
            <person name="Barcenas-Pena A."/>
            <person name="Lumbsch H.T."/>
            <person name="Grewe F."/>
        </authorList>
    </citation>
    <scope>NUCLEOTIDE SEQUENCE [LARGE SCALE GENOMIC DNA]</scope>
    <source>
        <strain evidence="5 6">Grewe 0041</strain>
    </source>
</reference>
<dbReference type="EMBL" id="JBHFEH010000050">
    <property type="protein sequence ID" value="KAL2050255.1"/>
    <property type="molecule type" value="Genomic_DNA"/>
</dbReference>
<evidence type="ECO:0008006" key="7">
    <source>
        <dbReference type="Google" id="ProtNLM"/>
    </source>
</evidence>
<gene>
    <name evidence="5" type="ORF">ABVK25_009482</name>
</gene>
<evidence type="ECO:0000256" key="3">
    <source>
        <dbReference type="ARBA" id="ARBA00022677"/>
    </source>
</evidence>
<protein>
    <recommendedName>
        <fullName evidence="7">Lipid droplet-associated hydrolase</fullName>
    </recommendedName>
</protein>